<protein>
    <submittedName>
        <fullName evidence="2">Uncharacterized protein</fullName>
    </submittedName>
</protein>
<evidence type="ECO:0000313" key="2">
    <source>
        <dbReference type="EMBL" id="CAD0206485.1"/>
    </source>
</evidence>
<evidence type="ECO:0000256" key="1">
    <source>
        <dbReference type="SAM" id="Phobius"/>
    </source>
</evidence>
<keyword evidence="1" id="KW-0812">Transmembrane</keyword>
<sequence length="133" mass="15195">MSWDNFYTRPSDPKLSRACVMLVGLLTLAYLVYQYWGLLFKGQEVEEDEECRHSPRLSRSRSRSVFLYLTSSCPRHCDVSAELHRPWSCTMSGHVQDHIRDPATIKIRNMAGEDEKHIGDAQTAAFVTTSSNV</sequence>
<reference evidence="2" key="1">
    <citation type="submission" date="2021-12" db="EMBL/GenBank/DDBJ databases">
        <authorList>
            <person name="King R."/>
        </authorList>
    </citation>
    <scope>NUCLEOTIDE SEQUENCE</scope>
</reference>
<keyword evidence="1" id="KW-0472">Membrane</keyword>
<name>A0A9N8KWW5_CHRIL</name>
<proteinExistence type="predicted"/>
<gene>
    <name evidence="2" type="ORF">CINC_LOCUS8777</name>
</gene>
<dbReference type="EMBL" id="LR824031">
    <property type="protein sequence ID" value="CAD0206485.1"/>
    <property type="molecule type" value="Genomic_DNA"/>
</dbReference>
<accession>A0A9N8KWW5</accession>
<keyword evidence="1" id="KW-1133">Transmembrane helix</keyword>
<evidence type="ECO:0000313" key="3">
    <source>
        <dbReference type="Proteomes" id="UP001154114"/>
    </source>
</evidence>
<keyword evidence="3" id="KW-1185">Reference proteome</keyword>
<feature type="transmembrane region" description="Helical" evidence="1">
    <location>
        <begin position="15"/>
        <end position="33"/>
    </location>
</feature>
<dbReference type="Proteomes" id="UP001154114">
    <property type="component" value="Chromosome 28"/>
</dbReference>
<dbReference type="AlphaFoldDB" id="A0A9N8KWW5"/>
<dbReference type="OrthoDB" id="6922674at2759"/>
<organism evidence="2 3">
    <name type="scientific">Chrysodeixis includens</name>
    <name type="common">Soybean looper</name>
    <name type="synonym">Pseudoplusia includens</name>
    <dbReference type="NCBI Taxonomy" id="689277"/>
    <lineage>
        <taxon>Eukaryota</taxon>
        <taxon>Metazoa</taxon>
        <taxon>Ecdysozoa</taxon>
        <taxon>Arthropoda</taxon>
        <taxon>Hexapoda</taxon>
        <taxon>Insecta</taxon>
        <taxon>Pterygota</taxon>
        <taxon>Neoptera</taxon>
        <taxon>Endopterygota</taxon>
        <taxon>Lepidoptera</taxon>
        <taxon>Glossata</taxon>
        <taxon>Ditrysia</taxon>
        <taxon>Noctuoidea</taxon>
        <taxon>Noctuidae</taxon>
        <taxon>Plusiinae</taxon>
        <taxon>Chrysodeixis</taxon>
    </lineage>
</organism>